<dbReference type="EMBL" id="AHOR02000026">
    <property type="protein sequence ID" value="EMF82225.1"/>
    <property type="molecule type" value="Genomic_DNA"/>
</dbReference>
<name>M3H0G3_9LEPT</name>
<evidence type="ECO:0000313" key="2">
    <source>
        <dbReference type="Proteomes" id="UP000011770"/>
    </source>
</evidence>
<protein>
    <submittedName>
        <fullName evidence="1">Uncharacterized protein</fullName>
    </submittedName>
</protein>
<proteinExistence type="predicted"/>
<dbReference type="AlphaFoldDB" id="M3H0G3"/>
<comment type="caution">
    <text evidence="1">The sequence shown here is derived from an EMBL/GenBank/DDBJ whole genome shotgun (WGS) entry which is preliminary data.</text>
</comment>
<reference evidence="1 2" key="1">
    <citation type="submission" date="2013-01" db="EMBL/GenBank/DDBJ databases">
        <authorList>
            <person name="Harkins D.M."/>
            <person name="Durkin A.S."/>
            <person name="Brinkac L.M."/>
            <person name="Haft D.H."/>
            <person name="Selengut J.D."/>
            <person name="Sanka R."/>
            <person name="DePew J."/>
            <person name="Purushe J."/>
            <person name="Tulsiani S.M."/>
            <person name="Graham G.C."/>
            <person name="Burns M.-A."/>
            <person name="Dohnt M.F."/>
            <person name="Smythe L.D."/>
            <person name="McKay D.B."/>
            <person name="Craig S.B."/>
            <person name="Vinetz J.M."/>
            <person name="Sutton G.G."/>
            <person name="Nierman W.C."/>
            <person name="Fouts D.E."/>
        </authorList>
    </citation>
    <scope>NUCLEOTIDE SEQUENCE [LARGE SCALE GENOMIC DNA]</scope>
    <source>
        <strain evidence="1 2">LT2116</strain>
    </source>
</reference>
<accession>M3H0G3</accession>
<gene>
    <name evidence="1" type="ORF">LEP1GSC188_3385</name>
</gene>
<dbReference type="Proteomes" id="UP000011770">
    <property type="component" value="Unassembled WGS sequence"/>
</dbReference>
<evidence type="ECO:0000313" key="1">
    <source>
        <dbReference type="EMBL" id="EMF82225.1"/>
    </source>
</evidence>
<organism evidence="1 2">
    <name type="scientific">Leptospira weilii serovar Topaz str. LT2116</name>
    <dbReference type="NCBI Taxonomy" id="1088540"/>
    <lineage>
        <taxon>Bacteria</taxon>
        <taxon>Pseudomonadati</taxon>
        <taxon>Spirochaetota</taxon>
        <taxon>Spirochaetia</taxon>
        <taxon>Leptospirales</taxon>
        <taxon>Leptospiraceae</taxon>
        <taxon>Leptospira</taxon>
    </lineage>
</organism>
<sequence>MSLKIKDENNIPSLFSSLEGLEGMSANVGVVAAPDSELAIYAGAQEFGAVITSKKAIAKLYFMMVEEGLIDKEELPIYIWMKAKKEIIIPERSFLRSVFEDEAAIEKAMKLFIFAMDRALAGQGKMISALEAAADSLVASVKGKIASGVNPSNHPLTTARKGHSRTLMGKEPRLQKSISREIVRGA</sequence>